<dbReference type="InterPro" id="IPR013750">
    <property type="entry name" value="GHMP_kinase_C_dom"/>
</dbReference>
<dbReference type="Proteomes" id="UP001370100">
    <property type="component" value="Unassembled WGS sequence"/>
</dbReference>
<dbReference type="SUPFAM" id="SSF54211">
    <property type="entry name" value="Ribosomal protein S5 domain 2-like"/>
    <property type="match status" value="1"/>
</dbReference>
<keyword evidence="8 13" id="KW-0547">Nucleotide-binding</keyword>
<dbReference type="PROSITE" id="PS00627">
    <property type="entry name" value="GHMP_KINASES_ATP"/>
    <property type="match status" value="1"/>
</dbReference>
<dbReference type="SUPFAM" id="SSF55060">
    <property type="entry name" value="GHMP Kinase, C-terminal domain"/>
    <property type="match status" value="1"/>
</dbReference>
<evidence type="ECO:0000259" key="15">
    <source>
        <dbReference type="Pfam" id="PF08544"/>
    </source>
</evidence>
<name>A0ABU8MZI8_9PSEU</name>
<feature type="domain" description="GHMP kinase N-terminal" evidence="14">
    <location>
        <begin position="75"/>
        <end position="158"/>
    </location>
</feature>
<evidence type="ECO:0000256" key="2">
    <source>
        <dbReference type="ARBA" id="ARBA00007370"/>
    </source>
</evidence>
<dbReference type="PIRSF" id="PIRSF000676">
    <property type="entry name" value="Homoser_kin"/>
    <property type="match status" value="1"/>
</dbReference>
<dbReference type="PANTHER" id="PTHR20861">
    <property type="entry name" value="HOMOSERINE/4-DIPHOSPHOCYTIDYL-2-C-METHYL-D-ERYTHRITOL KINASE"/>
    <property type="match status" value="1"/>
</dbReference>
<dbReference type="InterPro" id="IPR014721">
    <property type="entry name" value="Ribsml_uS5_D2-typ_fold_subgr"/>
</dbReference>
<dbReference type="EMBL" id="JBBEGL010000001">
    <property type="protein sequence ID" value="MEJ2885546.1"/>
    <property type="molecule type" value="Genomic_DNA"/>
</dbReference>
<keyword evidence="17" id="KW-1185">Reference proteome</keyword>
<evidence type="ECO:0000256" key="4">
    <source>
        <dbReference type="ARBA" id="ARBA00017858"/>
    </source>
</evidence>
<evidence type="ECO:0000313" key="17">
    <source>
        <dbReference type="Proteomes" id="UP001370100"/>
    </source>
</evidence>
<dbReference type="RefSeq" id="WP_337712023.1">
    <property type="nucleotide sequence ID" value="NZ_JBBEGL010000001.1"/>
</dbReference>
<organism evidence="16 17">
    <name type="scientific">Actinomycetospora aeridis</name>
    <dbReference type="NCBI Taxonomy" id="3129231"/>
    <lineage>
        <taxon>Bacteria</taxon>
        <taxon>Bacillati</taxon>
        <taxon>Actinomycetota</taxon>
        <taxon>Actinomycetes</taxon>
        <taxon>Pseudonocardiales</taxon>
        <taxon>Pseudonocardiaceae</taxon>
        <taxon>Actinomycetospora</taxon>
    </lineage>
</organism>
<dbReference type="HAMAP" id="MF_00384">
    <property type="entry name" value="Homoser_kinase"/>
    <property type="match status" value="1"/>
</dbReference>
<dbReference type="Pfam" id="PF00288">
    <property type="entry name" value="GHMP_kinases_N"/>
    <property type="match status" value="1"/>
</dbReference>
<dbReference type="InterPro" id="IPR006203">
    <property type="entry name" value="GHMP_knse_ATP-bd_CS"/>
</dbReference>
<evidence type="ECO:0000256" key="3">
    <source>
        <dbReference type="ARBA" id="ARBA00012078"/>
    </source>
</evidence>
<evidence type="ECO:0000256" key="6">
    <source>
        <dbReference type="ARBA" id="ARBA00022679"/>
    </source>
</evidence>
<comment type="catalytic activity">
    <reaction evidence="11 13">
        <text>L-homoserine + ATP = O-phospho-L-homoserine + ADP + H(+)</text>
        <dbReference type="Rhea" id="RHEA:13985"/>
        <dbReference type="ChEBI" id="CHEBI:15378"/>
        <dbReference type="ChEBI" id="CHEBI:30616"/>
        <dbReference type="ChEBI" id="CHEBI:57476"/>
        <dbReference type="ChEBI" id="CHEBI:57590"/>
        <dbReference type="ChEBI" id="CHEBI:456216"/>
        <dbReference type="EC" id="2.7.1.39"/>
    </reaction>
</comment>
<keyword evidence="6 13" id="KW-0808">Transferase</keyword>
<dbReference type="InterPro" id="IPR006204">
    <property type="entry name" value="GHMP_kinase_N_dom"/>
</dbReference>
<evidence type="ECO:0000259" key="14">
    <source>
        <dbReference type="Pfam" id="PF00288"/>
    </source>
</evidence>
<feature type="binding site" evidence="13">
    <location>
        <begin position="103"/>
        <end position="113"/>
    </location>
    <ligand>
        <name>ATP</name>
        <dbReference type="ChEBI" id="CHEBI:30616"/>
    </ligand>
</feature>
<evidence type="ECO:0000256" key="12">
    <source>
        <dbReference type="ARBA" id="ARBA00049954"/>
    </source>
</evidence>
<comment type="function">
    <text evidence="12 13">Catalyzes the ATP-dependent phosphorylation of L-homoserine to L-homoserine phosphate.</text>
</comment>
<evidence type="ECO:0000256" key="11">
    <source>
        <dbReference type="ARBA" id="ARBA00049375"/>
    </source>
</evidence>
<dbReference type="PRINTS" id="PR00958">
    <property type="entry name" value="HOMSERKINASE"/>
</dbReference>
<dbReference type="GO" id="GO:0004413">
    <property type="term" value="F:homoserine kinase activity"/>
    <property type="evidence" value="ECO:0007669"/>
    <property type="project" value="UniProtKB-EC"/>
</dbReference>
<keyword evidence="13" id="KW-0963">Cytoplasm</keyword>
<proteinExistence type="inferred from homology"/>
<keyword evidence="5 13" id="KW-0028">Amino-acid biosynthesis</keyword>
<accession>A0ABU8MZI8</accession>
<evidence type="ECO:0000256" key="1">
    <source>
        <dbReference type="ARBA" id="ARBA00005015"/>
    </source>
</evidence>
<keyword evidence="7 13" id="KW-0791">Threonine biosynthesis</keyword>
<evidence type="ECO:0000256" key="8">
    <source>
        <dbReference type="ARBA" id="ARBA00022741"/>
    </source>
</evidence>
<dbReference type="PANTHER" id="PTHR20861:SF1">
    <property type="entry name" value="HOMOSERINE KINASE"/>
    <property type="match status" value="1"/>
</dbReference>
<evidence type="ECO:0000256" key="13">
    <source>
        <dbReference type="HAMAP-Rule" id="MF_00384"/>
    </source>
</evidence>
<dbReference type="InterPro" id="IPR036554">
    <property type="entry name" value="GHMP_kinase_C_sf"/>
</dbReference>
<dbReference type="InterPro" id="IPR020568">
    <property type="entry name" value="Ribosomal_Su5_D2-typ_SF"/>
</dbReference>
<dbReference type="Pfam" id="PF08544">
    <property type="entry name" value="GHMP_kinases_C"/>
    <property type="match status" value="1"/>
</dbReference>
<evidence type="ECO:0000313" key="16">
    <source>
        <dbReference type="EMBL" id="MEJ2885546.1"/>
    </source>
</evidence>
<sequence length="308" mass="31800">MAGREAGHLADLPAGTVARVRVPATSANLGPGFDTLGLALGMWDEVELSVGDGDRCSVEVEGEGAARVPRDERHLVLRAAHATFDRAGAPRVSLRLRCRNVIPHSRGLGSSAAAAVAGIVAARALLEPTHPLGEDAVLDLAAGFDGHADNVAACLYGGLVVSWGHEGAWHAAHLTPHPTLRPVALVAERSSSTEATRGLLPDRVPHADAAFTAARSALLVHALTSDPALLLAATEDRLHQPYRRPAYPETAAVVDALRGAGVPAVVSGAGPTVLALTLDGRLPDDLDTAGFTVRSLAVDTEGARVEIV</sequence>
<keyword evidence="10 13" id="KW-0067">ATP-binding</keyword>
<feature type="domain" description="GHMP kinase C-terminal" evidence="15">
    <location>
        <begin position="230"/>
        <end position="279"/>
    </location>
</feature>
<protein>
    <recommendedName>
        <fullName evidence="4 13">Homoserine kinase</fullName>
        <shortName evidence="13">HK</shortName>
        <shortName evidence="13">HSK</shortName>
        <ecNumber evidence="3 13">2.7.1.39</ecNumber>
    </recommendedName>
</protein>
<reference evidence="16 17" key="1">
    <citation type="submission" date="2024-03" db="EMBL/GenBank/DDBJ databases">
        <title>Actinomycetospora sp. OC33-EN06, a novel actinomycete isolated from wild orchid (Aerides multiflora).</title>
        <authorList>
            <person name="Suriyachadkun C."/>
        </authorList>
    </citation>
    <scope>NUCLEOTIDE SEQUENCE [LARGE SCALE GENOMIC DNA]</scope>
    <source>
        <strain evidence="16 17">OC33-EN06</strain>
    </source>
</reference>
<comment type="caution">
    <text evidence="16">The sequence shown here is derived from an EMBL/GenBank/DDBJ whole genome shotgun (WGS) entry which is preliminary data.</text>
</comment>
<evidence type="ECO:0000256" key="10">
    <source>
        <dbReference type="ARBA" id="ARBA00022840"/>
    </source>
</evidence>
<dbReference type="NCBIfam" id="TIGR00191">
    <property type="entry name" value="thrB"/>
    <property type="match status" value="1"/>
</dbReference>
<comment type="pathway">
    <text evidence="1 13">Amino-acid biosynthesis; L-threonine biosynthesis; L-threonine from L-aspartate: step 4/5.</text>
</comment>
<dbReference type="EC" id="2.7.1.39" evidence="3 13"/>
<dbReference type="Gene3D" id="3.30.70.890">
    <property type="entry name" value="GHMP kinase, C-terminal domain"/>
    <property type="match status" value="1"/>
</dbReference>
<comment type="subcellular location">
    <subcellularLocation>
        <location evidence="13">Cytoplasm</location>
    </subcellularLocation>
</comment>
<evidence type="ECO:0000256" key="5">
    <source>
        <dbReference type="ARBA" id="ARBA00022605"/>
    </source>
</evidence>
<dbReference type="InterPro" id="IPR000870">
    <property type="entry name" value="Homoserine_kinase"/>
</dbReference>
<comment type="similarity">
    <text evidence="2 13">Belongs to the GHMP kinase family. Homoserine kinase subfamily.</text>
</comment>
<evidence type="ECO:0000256" key="9">
    <source>
        <dbReference type="ARBA" id="ARBA00022777"/>
    </source>
</evidence>
<gene>
    <name evidence="13 16" type="primary">thrB</name>
    <name evidence="16" type="ORF">WCD41_03730</name>
</gene>
<evidence type="ECO:0000256" key="7">
    <source>
        <dbReference type="ARBA" id="ARBA00022697"/>
    </source>
</evidence>
<dbReference type="Gene3D" id="3.30.230.10">
    <property type="match status" value="1"/>
</dbReference>
<keyword evidence="9 13" id="KW-0418">Kinase</keyword>